<proteinExistence type="predicted"/>
<keyword evidence="3" id="KW-1185">Reference proteome</keyword>
<evidence type="ECO:0008006" key="4">
    <source>
        <dbReference type="Google" id="ProtNLM"/>
    </source>
</evidence>
<accession>A0A364XY72</accession>
<sequence length="81" mass="9543">MITQYPPCDHVADVVFSQLKNVSRFTVPLLIAITVINFVWERKMMKAKTTQYLYFLLFHLGYCSLIFIYTAYLLNSHCVLF</sequence>
<gene>
    <name evidence="2" type="ORF">DQQ10_21820</name>
</gene>
<dbReference type="AlphaFoldDB" id="A0A364XY72"/>
<feature type="transmembrane region" description="Helical" evidence="1">
    <location>
        <begin position="22"/>
        <end position="40"/>
    </location>
</feature>
<evidence type="ECO:0000313" key="2">
    <source>
        <dbReference type="EMBL" id="RAV98939.1"/>
    </source>
</evidence>
<evidence type="ECO:0000313" key="3">
    <source>
        <dbReference type="Proteomes" id="UP000251889"/>
    </source>
</evidence>
<evidence type="ECO:0000256" key="1">
    <source>
        <dbReference type="SAM" id="Phobius"/>
    </source>
</evidence>
<reference evidence="2 3" key="1">
    <citation type="submission" date="2018-06" db="EMBL/GenBank/DDBJ databases">
        <title>Chryseolinea flavus sp. nov., a member of the phylum Bacteroidetes isolated from soil.</title>
        <authorList>
            <person name="Li Y."/>
            <person name="Wang J."/>
        </authorList>
    </citation>
    <scope>NUCLEOTIDE SEQUENCE [LARGE SCALE GENOMIC DNA]</scope>
    <source>
        <strain evidence="2 3">SDU1-6</strain>
    </source>
</reference>
<keyword evidence="1" id="KW-0812">Transmembrane</keyword>
<name>A0A364XY72_9BACT</name>
<dbReference type="Proteomes" id="UP000251889">
    <property type="component" value="Unassembled WGS sequence"/>
</dbReference>
<organism evidence="2 3">
    <name type="scientific">Pseudochryseolinea flava</name>
    <dbReference type="NCBI Taxonomy" id="2059302"/>
    <lineage>
        <taxon>Bacteria</taxon>
        <taxon>Pseudomonadati</taxon>
        <taxon>Bacteroidota</taxon>
        <taxon>Cytophagia</taxon>
        <taxon>Cytophagales</taxon>
        <taxon>Fulvivirgaceae</taxon>
        <taxon>Pseudochryseolinea</taxon>
    </lineage>
</organism>
<comment type="caution">
    <text evidence="2">The sequence shown here is derived from an EMBL/GenBank/DDBJ whole genome shotgun (WGS) entry which is preliminary data.</text>
</comment>
<keyword evidence="1" id="KW-1133">Transmembrane helix</keyword>
<protein>
    <recommendedName>
        <fullName evidence="4">DUF5658 domain-containing protein</fullName>
    </recommendedName>
</protein>
<dbReference type="EMBL" id="QMFY01000014">
    <property type="protein sequence ID" value="RAV98939.1"/>
    <property type="molecule type" value="Genomic_DNA"/>
</dbReference>
<keyword evidence="1" id="KW-0472">Membrane</keyword>
<feature type="transmembrane region" description="Helical" evidence="1">
    <location>
        <begin position="52"/>
        <end position="74"/>
    </location>
</feature>